<dbReference type="EMBL" id="CP036298">
    <property type="protein sequence ID" value="QDV23440.1"/>
    <property type="molecule type" value="Genomic_DNA"/>
</dbReference>
<dbReference type="OrthoDB" id="9795554at2"/>
<dbReference type="PANTHER" id="PTHR31988">
    <property type="entry name" value="ESTERASE, PUTATIVE (DUF303)-RELATED"/>
    <property type="match status" value="1"/>
</dbReference>
<dbReference type="InterPro" id="IPR052940">
    <property type="entry name" value="Carb_Esterase_6"/>
</dbReference>
<evidence type="ECO:0000259" key="2">
    <source>
        <dbReference type="Pfam" id="PF03629"/>
    </source>
</evidence>
<evidence type="ECO:0000256" key="1">
    <source>
        <dbReference type="ARBA" id="ARBA00022801"/>
    </source>
</evidence>
<dbReference type="GO" id="GO:0016788">
    <property type="term" value="F:hydrolase activity, acting on ester bonds"/>
    <property type="evidence" value="ECO:0007669"/>
    <property type="project" value="UniProtKB-ARBA"/>
</dbReference>
<proteinExistence type="predicted"/>
<sequence length="545" mass="59201">MAVLVSLRSLHRGKIEYDDASPNVPWALNGSPLHTTGDATYARCLTLAGAESLYQNSVASLNVDDGFVAANFATTSSAKQSIIGASHTTSATPSLLEIWIDAGKIRAKLQRNGVLIWQIASTSSAFADGTWRRLAISGGSDGPKMWTNGSETAISYESGTASDTEWFSNLFGVTFPVNRITVGAVRLSGVNVEPFIGKLRHVVISDDVPTSSVMLTDYLDNQQGYDIIPLPGQSNQIIRYGPIDSTLDATDIRIQQWGRFSPNANKIFLAADPLDHIGGTADTVGLGLSIAKEWIRRRLEPGRRVLLVPVAEGNTGFRNDDWNVSYTNNYSGMLTRTQLAMATSNNNRLVGVCWQLGENDAAGNTAQRNAFTAEFREMTAAFRAEFPGESFPVTLGTMPQEWVVTDAGYQIVQDQILAIEDTVPNTILIDLRDLPSEPTELIHYSAASARIAGTRHGAALSLYWEDPGNFTLLQRSTAILKDTSETLPAAIGDIEPSGLTEEQQAVLNQVLNIPRADEELEPGGAVRKVNQRNQFIDETIQKKVS</sequence>
<keyword evidence="1" id="KW-0378">Hydrolase</keyword>
<dbReference type="SUPFAM" id="SSF52266">
    <property type="entry name" value="SGNH hydrolase"/>
    <property type="match status" value="1"/>
</dbReference>
<dbReference type="InterPro" id="IPR005181">
    <property type="entry name" value="SASA"/>
</dbReference>
<keyword evidence="4" id="KW-1185">Reference proteome</keyword>
<dbReference type="InterPro" id="IPR013320">
    <property type="entry name" value="ConA-like_dom_sf"/>
</dbReference>
<dbReference type="Gene3D" id="3.40.50.1110">
    <property type="entry name" value="SGNH hydrolase"/>
    <property type="match status" value="1"/>
</dbReference>
<dbReference type="KEGG" id="ahel:Q31a_17380"/>
<accession>A0A518G4G1</accession>
<dbReference type="Gene3D" id="2.60.120.200">
    <property type="match status" value="1"/>
</dbReference>
<evidence type="ECO:0000313" key="3">
    <source>
        <dbReference type="EMBL" id="QDV23440.1"/>
    </source>
</evidence>
<dbReference type="AlphaFoldDB" id="A0A518G4G1"/>
<protein>
    <recommendedName>
        <fullName evidence="2">Sialate O-acetylesterase domain-containing protein</fullName>
    </recommendedName>
</protein>
<dbReference type="SUPFAM" id="SSF49899">
    <property type="entry name" value="Concanavalin A-like lectins/glucanases"/>
    <property type="match status" value="1"/>
</dbReference>
<reference evidence="3 4" key="1">
    <citation type="submission" date="2019-02" db="EMBL/GenBank/DDBJ databases">
        <title>Deep-cultivation of Planctomycetes and their phenomic and genomic characterization uncovers novel biology.</title>
        <authorList>
            <person name="Wiegand S."/>
            <person name="Jogler M."/>
            <person name="Boedeker C."/>
            <person name="Pinto D."/>
            <person name="Vollmers J."/>
            <person name="Rivas-Marin E."/>
            <person name="Kohn T."/>
            <person name="Peeters S.H."/>
            <person name="Heuer A."/>
            <person name="Rast P."/>
            <person name="Oberbeckmann S."/>
            <person name="Bunk B."/>
            <person name="Jeske O."/>
            <person name="Meyerdierks A."/>
            <person name="Storesund J.E."/>
            <person name="Kallscheuer N."/>
            <person name="Luecker S."/>
            <person name="Lage O.M."/>
            <person name="Pohl T."/>
            <person name="Merkel B.J."/>
            <person name="Hornburger P."/>
            <person name="Mueller R.-W."/>
            <person name="Bruemmer F."/>
            <person name="Labrenz M."/>
            <person name="Spormann A.M."/>
            <person name="Op den Camp H."/>
            <person name="Overmann J."/>
            <person name="Amann R."/>
            <person name="Jetten M.S.M."/>
            <person name="Mascher T."/>
            <person name="Medema M.H."/>
            <person name="Devos D.P."/>
            <person name="Kaster A.-K."/>
            <person name="Ovreas L."/>
            <person name="Rohde M."/>
            <person name="Galperin M.Y."/>
            <person name="Jogler C."/>
        </authorList>
    </citation>
    <scope>NUCLEOTIDE SEQUENCE [LARGE SCALE GENOMIC DNA]</scope>
    <source>
        <strain evidence="3 4">Q31a</strain>
    </source>
</reference>
<dbReference type="Pfam" id="PF03629">
    <property type="entry name" value="SASA"/>
    <property type="match status" value="1"/>
</dbReference>
<gene>
    <name evidence="3" type="ORF">Q31a_17380</name>
</gene>
<dbReference type="RefSeq" id="WP_145076391.1">
    <property type="nucleotide sequence ID" value="NZ_CP036298.1"/>
</dbReference>
<feature type="domain" description="Sialate O-acetylesterase" evidence="2">
    <location>
        <begin position="230"/>
        <end position="457"/>
    </location>
</feature>
<dbReference type="Proteomes" id="UP000318017">
    <property type="component" value="Chromosome"/>
</dbReference>
<dbReference type="PANTHER" id="PTHR31988:SF19">
    <property type="entry name" value="9-O-ACETYL-N-ACETYLNEURAMINIC ACID DEACETYLASE-RELATED"/>
    <property type="match status" value="1"/>
</dbReference>
<evidence type="ECO:0000313" key="4">
    <source>
        <dbReference type="Proteomes" id="UP000318017"/>
    </source>
</evidence>
<organism evidence="3 4">
    <name type="scientific">Aureliella helgolandensis</name>
    <dbReference type="NCBI Taxonomy" id="2527968"/>
    <lineage>
        <taxon>Bacteria</taxon>
        <taxon>Pseudomonadati</taxon>
        <taxon>Planctomycetota</taxon>
        <taxon>Planctomycetia</taxon>
        <taxon>Pirellulales</taxon>
        <taxon>Pirellulaceae</taxon>
        <taxon>Aureliella</taxon>
    </lineage>
</organism>
<dbReference type="InterPro" id="IPR036514">
    <property type="entry name" value="SGNH_hydro_sf"/>
</dbReference>
<name>A0A518G4G1_9BACT</name>